<dbReference type="Gene3D" id="3.40.50.300">
    <property type="entry name" value="P-loop containing nucleotide triphosphate hydrolases"/>
    <property type="match status" value="1"/>
</dbReference>
<organism evidence="3 4">
    <name type="scientific">Bemisia tabaci</name>
    <name type="common">Sweetpotato whitefly</name>
    <name type="synonym">Aleurodes tabaci</name>
    <dbReference type="NCBI Taxonomy" id="7038"/>
    <lineage>
        <taxon>Eukaryota</taxon>
        <taxon>Metazoa</taxon>
        <taxon>Ecdysozoa</taxon>
        <taxon>Arthropoda</taxon>
        <taxon>Hexapoda</taxon>
        <taxon>Insecta</taxon>
        <taxon>Pterygota</taxon>
        <taxon>Neoptera</taxon>
        <taxon>Paraneoptera</taxon>
        <taxon>Hemiptera</taxon>
        <taxon>Sternorrhyncha</taxon>
        <taxon>Aleyrodoidea</taxon>
        <taxon>Aleyrodidae</taxon>
        <taxon>Aleyrodinae</taxon>
        <taxon>Bemisia</taxon>
    </lineage>
</organism>
<feature type="region of interest" description="Disordered" evidence="1">
    <location>
        <begin position="1"/>
        <end position="39"/>
    </location>
</feature>
<evidence type="ECO:0000313" key="3">
    <source>
        <dbReference type="EMBL" id="CAH0383230.1"/>
    </source>
</evidence>
<gene>
    <name evidence="3" type="ORF">BEMITA_LOCUS2693</name>
</gene>
<dbReference type="SUPFAM" id="SSF52540">
    <property type="entry name" value="P-loop containing nucleoside triphosphate hydrolases"/>
    <property type="match status" value="1"/>
</dbReference>
<sequence length="496" mass="55391">MTDKDKEADSGAKDAASQERLEENLPPPTQEDSNSQEVQPICETPVTSKLHPDLVGTLITTTSTTTPHFIDKPAEKDDAEIFVTPKNADEIRYRIEKFVAEHDGDWESPAARMRTATQISLVARIGSKTLRLNPPALPTLERSEFGDTLSIGLVPKAHTDTTILTIWEGHRWVLLSLNNDEYLAFGTGRTIENILSNAELERLKMHGVATLLRHLEDFLDHQPSYAGANTFADFVNMLLPMYITTPSHAADRLVGTFKLAIDSRTKEVRTYGVNYLELWSLADPHIKRLPPPEDSQMWNTLSVSNRRGIAICYCMYLIQGDCTLYQPVFSAIKSRISAGLDWYHPLQGHATPQLDFVQATYSPGENAALDLWAQVDPSTFKLLLTNPNSRLLPFFNLPRLTLTHTIIGGVPVWNIESVEYMLGIKLRDVQREVVTSMVDSPGDNFLLLAPTGWGKTLCFLIPPLISLSSVLLISPLISLLEEQIRTFRSSIFLASI</sequence>
<feature type="compositionally biased region" description="Basic and acidic residues" evidence="1">
    <location>
        <begin position="1"/>
        <end position="23"/>
    </location>
</feature>
<dbReference type="AlphaFoldDB" id="A0A9P0A4H6"/>
<dbReference type="InterPro" id="IPR011545">
    <property type="entry name" value="DEAD/DEAH_box_helicase_dom"/>
</dbReference>
<dbReference type="InterPro" id="IPR027417">
    <property type="entry name" value="P-loop_NTPase"/>
</dbReference>
<reference evidence="3" key="1">
    <citation type="submission" date="2021-12" db="EMBL/GenBank/DDBJ databases">
        <authorList>
            <person name="King R."/>
        </authorList>
    </citation>
    <scope>NUCLEOTIDE SEQUENCE</scope>
</reference>
<dbReference type="GO" id="GO:0003676">
    <property type="term" value="F:nucleic acid binding"/>
    <property type="evidence" value="ECO:0007669"/>
    <property type="project" value="InterPro"/>
</dbReference>
<protein>
    <recommendedName>
        <fullName evidence="2">DEAD/DEAH-box helicase domain-containing protein</fullName>
    </recommendedName>
</protein>
<dbReference type="GO" id="GO:0005524">
    <property type="term" value="F:ATP binding"/>
    <property type="evidence" value="ECO:0007669"/>
    <property type="project" value="InterPro"/>
</dbReference>
<evidence type="ECO:0000313" key="4">
    <source>
        <dbReference type="Proteomes" id="UP001152759"/>
    </source>
</evidence>
<dbReference type="EMBL" id="OU963871">
    <property type="protein sequence ID" value="CAH0383230.1"/>
    <property type="molecule type" value="Genomic_DNA"/>
</dbReference>
<feature type="domain" description="DEAD/DEAH-box helicase" evidence="2">
    <location>
        <begin position="428"/>
        <end position="490"/>
    </location>
</feature>
<evidence type="ECO:0000259" key="2">
    <source>
        <dbReference type="Pfam" id="PF00270"/>
    </source>
</evidence>
<keyword evidence="4" id="KW-1185">Reference proteome</keyword>
<evidence type="ECO:0000256" key="1">
    <source>
        <dbReference type="SAM" id="MobiDB-lite"/>
    </source>
</evidence>
<accession>A0A9P0A4H6</accession>
<dbReference type="Proteomes" id="UP001152759">
    <property type="component" value="Chromosome 10"/>
</dbReference>
<proteinExistence type="predicted"/>
<name>A0A9P0A4H6_BEMTA</name>
<dbReference type="Pfam" id="PF00270">
    <property type="entry name" value="DEAD"/>
    <property type="match status" value="1"/>
</dbReference>